<evidence type="ECO:0000259" key="2">
    <source>
        <dbReference type="PROSITE" id="PS51898"/>
    </source>
</evidence>
<dbReference type="Pfam" id="PF00589">
    <property type="entry name" value="Phage_integrase"/>
    <property type="match status" value="1"/>
</dbReference>
<dbReference type="PANTHER" id="PTHR30349">
    <property type="entry name" value="PHAGE INTEGRASE-RELATED"/>
    <property type="match status" value="1"/>
</dbReference>
<comment type="caution">
    <text evidence="3">The sequence shown here is derived from an EMBL/GenBank/DDBJ whole genome shotgun (WGS) entry which is preliminary data.</text>
</comment>
<dbReference type="Gene3D" id="1.10.443.10">
    <property type="entry name" value="Intergrase catalytic core"/>
    <property type="match status" value="1"/>
</dbReference>
<dbReference type="PANTHER" id="PTHR30349:SF64">
    <property type="entry name" value="PROPHAGE INTEGRASE INTD-RELATED"/>
    <property type="match status" value="1"/>
</dbReference>
<dbReference type="InterPro" id="IPR013762">
    <property type="entry name" value="Integrase-like_cat_sf"/>
</dbReference>
<organism evidence="3 4">
    <name type="scientific">Williamsia marianensis</name>
    <dbReference type="NCBI Taxonomy" id="85044"/>
    <lineage>
        <taxon>Bacteria</taxon>
        <taxon>Bacillati</taxon>
        <taxon>Actinomycetota</taxon>
        <taxon>Actinomycetes</taxon>
        <taxon>Mycobacteriales</taxon>
        <taxon>Nocardiaceae</taxon>
        <taxon>Williamsia</taxon>
    </lineage>
</organism>
<evidence type="ECO:0000256" key="1">
    <source>
        <dbReference type="ARBA" id="ARBA00023172"/>
    </source>
</evidence>
<dbReference type="EMBL" id="JAWLUM010000005">
    <property type="protein sequence ID" value="MDV7136712.1"/>
    <property type="molecule type" value="Genomic_DNA"/>
</dbReference>
<dbReference type="Proteomes" id="UP001185792">
    <property type="component" value="Unassembled WGS sequence"/>
</dbReference>
<feature type="domain" description="Tyr recombinase" evidence="2">
    <location>
        <begin position="135"/>
        <end position="345"/>
    </location>
</feature>
<dbReference type="InterPro" id="IPR050090">
    <property type="entry name" value="Tyrosine_recombinase_XerCD"/>
</dbReference>
<dbReference type="InterPro" id="IPR011010">
    <property type="entry name" value="DNA_brk_join_enz"/>
</dbReference>
<protein>
    <submittedName>
        <fullName evidence="3">Tyrosine-type recombinase/integrase</fullName>
    </submittedName>
</protein>
<dbReference type="RefSeq" id="WP_317714777.1">
    <property type="nucleotide sequence ID" value="NZ_JAWLUM010000005.1"/>
</dbReference>
<keyword evidence="4" id="KW-1185">Reference proteome</keyword>
<accession>A0ABU4EZN3</accession>
<dbReference type="PROSITE" id="PS51898">
    <property type="entry name" value="TYR_RECOMBINASE"/>
    <property type="match status" value="1"/>
</dbReference>
<gene>
    <name evidence="3" type="ORF">R4198_23715</name>
</gene>
<evidence type="ECO:0000313" key="4">
    <source>
        <dbReference type="Proteomes" id="UP001185792"/>
    </source>
</evidence>
<proteinExistence type="predicted"/>
<evidence type="ECO:0000313" key="3">
    <source>
        <dbReference type="EMBL" id="MDV7136712.1"/>
    </source>
</evidence>
<name>A0ABU4EZN3_WILMA</name>
<reference evidence="3 4" key="1">
    <citation type="submission" date="2023-10" db="EMBL/GenBank/DDBJ databases">
        <title>Development of a sustainable strategy for remediation of hydrocarbon-contaminated territories based on the waste exchange concept.</title>
        <authorList>
            <person name="Krivoruchko A."/>
        </authorList>
    </citation>
    <scope>NUCLEOTIDE SEQUENCE [LARGE SCALE GENOMIC DNA]</scope>
    <source>
        <strain evidence="3 4">IEGM 1236</strain>
    </source>
</reference>
<sequence>MLASNVVELDPERSMFEAMVQGWAQQQRARFLREATIKPRVRLVHRFTEFTGLYPWQWTPEEGEAWVSDLRSGSIPLRFSTVRGYQVEIGLFCSYLIDPRYGWVAECTSRFGRAPLQVFHEDNSIIHVGEYEGDEGRRPLTYDETQALFDAADGRVAQIQARRRKGALPALRDAVALKYCYAYGMRRKEVSRSDVVDLRRNSKFPAFGRFGAVTVRSGKASRGGPPKRRTVLTVPEMSWIVDILDHYLAEIRSEFDHTGHPALFLTERGSRLGVRAINAAFATARDAAGLDPKLDLHSLRHSYVTHLVEFDYPERFIQEQVGHAFSSTTAVYVGVSNEYRNGLLMQSIHARYGHHFDDGTTS</sequence>
<dbReference type="InterPro" id="IPR002104">
    <property type="entry name" value="Integrase_catalytic"/>
</dbReference>
<dbReference type="SUPFAM" id="SSF56349">
    <property type="entry name" value="DNA breaking-rejoining enzymes"/>
    <property type="match status" value="1"/>
</dbReference>
<keyword evidence="1" id="KW-0233">DNA recombination</keyword>